<proteinExistence type="predicted"/>
<sequence length="76" mass="8359">MWLHRQPTQKANQHLVGCSCSQFFWASAWTAVQFCQLRHTTPALYNTRAHSATFVGPPLSSVCHSHCASSAIACAL</sequence>
<evidence type="ECO:0000313" key="1">
    <source>
        <dbReference type="EMBL" id="RKP33191.1"/>
    </source>
</evidence>
<dbReference type="Proteomes" id="UP000268162">
    <property type="component" value="Unassembled WGS sequence"/>
</dbReference>
<reference evidence="2" key="1">
    <citation type="journal article" date="2018" name="Nat. Microbiol.">
        <title>Leveraging single-cell genomics to expand the fungal tree of life.</title>
        <authorList>
            <person name="Ahrendt S.R."/>
            <person name="Quandt C.A."/>
            <person name="Ciobanu D."/>
            <person name="Clum A."/>
            <person name="Salamov A."/>
            <person name="Andreopoulos B."/>
            <person name="Cheng J.F."/>
            <person name="Woyke T."/>
            <person name="Pelin A."/>
            <person name="Henrissat B."/>
            <person name="Reynolds N.K."/>
            <person name="Benny G.L."/>
            <person name="Smith M.E."/>
            <person name="James T.Y."/>
            <person name="Grigoriev I.V."/>
        </authorList>
    </citation>
    <scope>NUCLEOTIDE SEQUENCE [LARGE SCALE GENOMIC DNA]</scope>
    <source>
        <strain evidence="2">RSA 468</strain>
    </source>
</reference>
<keyword evidence="2" id="KW-1185">Reference proteome</keyword>
<evidence type="ECO:0000313" key="2">
    <source>
        <dbReference type="Proteomes" id="UP000268162"/>
    </source>
</evidence>
<dbReference type="EMBL" id="ML004234">
    <property type="protein sequence ID" value="RKP33191.1"/>
    <property type="molecule type" value="Genomic_DNA"/>
</dbReference>
<name>A0A4P9ZL40_9FUNG</name>
<gene>
    <name evidence="1" type="ORF">BJ085DRAFT_34814</name>
</gene>
<protein>
    <submittedName>
        <fullName evidence="1">Uncharacterized protein</fullName>
    </submittedName>
</protein>
<organism evidence="1 2">
    <name type="scientific">Dimargaris cristalligena</name>
    <dbReference type="NCBI Taxonomy" id="215637"/>
    <lineage>
        <taxon>Eukaryota</taxon>
        <taxon>Fungi</taxon>
        <taxon>Fungi incertae sedis</taxon>
        <taxon>Zoopagomycota</taxon>
        <taxon>Kickxellomycotina</taxon>
        <taxon>Dimargaritomycetes</taxon>
        <taxon>Dimargaritales</taxon>
        <taxon>Dimargaritaceae</taxon>
        <taxon>Dimargaris</taxon>
    </lineage>
</organism>
<accession>A0A4P9ZL40</accession>
<dbReference type="AlphaFoldDB" id="A0A4P9ZL40"/>